<reference evidence="1 2" key="1">
    <citation type="submission" date="2018-05" db="EMBL/GenBank/DDBJ databases">
        <title>Complete genome sequence of Arcticibacterium luteifluviistationis SM1504T, a cytophagaceae bacterium isolated from Arctic surface seawater.</title>
        <authorList>
            <person name="Li Y."/>
            <person name="Qin Q.-L."/>
        </authorList>
    </citation>
    <scope>NUCLEOTIDE SEQUENCE [LARGE SCALE GENOMIC DNA]</scope>
    <source>
        <strain evidence="1 2">SM1504</strain>
    </source>
</reference>
<sequence>MERRKAIQTLGLGLGTLVALPAWAKSWNRESFEGVRFENEEILSALVECIIPESDTPGAKGTGAHLYLERMVNDCYGSDVKKMFLAGLEKLEKRSIQKHNKAFSELDLEKRTAVFAAMQNSSEMADKRFFSFVKNLSVRAYTHSEYYLTNFRNYVMAPGYYHGCVPV</sequence>
<accession>A0A2Z4GGH4</accession>
<dbReference type="EMBL" id="CP029480">
    <property type="protein sequence ID" value="AWW00371.1"/>
    <property type="molecule type" value="Genomic_DNA"/>
</dbReference>
<dbReference type="AlphaFoldDB" id="A0A2Z4GGH4"/>
<evidence type="ECO:0000313" key="2">
    <source>
        <dbReference type="Proteomes" id="UP000249873"/>
    </source>
</evidence>
<dbReference type="Pfam" id="PF13618">
    <property type="entry name" value="Gluconate_2-dh3"/>
    <property type="match status" value="1"/>
</dbReference>
<dbReference type="InterPro" id="IPR027056">
    <property type="entry name" value="Gluconate_2DH_su3"/>
</dbReference>
<keyword evidence="2" id="KW-1185">Reference proteome</keyword>
<evidence type="ECO:0000313" key="1">
    <source>
        <dbReference type="EMBL" id="AWW00371.1"/>
    </source>
</evidence>
<dbReference type="KEGG" id="als:DJ013_20215"/>
<dbReference type="Proteomes" id="UP000249873">
    <property type="component" value="Chromosome"/>
</dbReference>
<gene>
    <name evidence="1" type="ORF">DJ013_20215</name>
</gene>
<organism evidence="1 2">
    <name type="scientific">Arcticibacterium luteifluviistationis</name>
    <dbReference type="NCBI Taxonomy" id="1784714"/>
    <lineage>
        <taxon>Bacteria</taxon>
        <taxon>Pseudomonadati</taxon>
        <taxon>Bacteroidota</taxon>
        <taxon>Cytophagia</taxon>
        <taxon>Cytophagales</taxon>
        <taxon>Leadbetterellaceae</taxon>
        <taxon>Arcticibacterium</taxon>
    </lineage>
</organism>
<dbReference type="OrthoDB" id="6385145at2"/>
<name>A0A2Z4GGH4_9BACT</name>
<proteinExistence type="predicted"/>
<evidence type="ECO:0008006" key="3">
    <source>
        <dbReference type="Google" id="ProtNLM"/>
    </source>
</evidence>
<dbReference type="RefSeq" id="WP_111373737.1">
    <property type="nucleotide sequence ID" value="NZ_CP029480.1"/>
</dbReference>
<protein>
    <recommendedName>
        <fullName evidence="3">Gluconate 2-dehydrogenase subunit 3 family protein</fullName>
    </recommendedName>
</protein>